<evidence type="ECO:0000256" key="1">
    <source>
        <dbReference type="SAM" id="SignalP"/>
    </source>
</evidence>
<dbReference type="Gramene" id="KXG38317">
    <property type="protein sequence ID" value="KXG38317"/>
    <property type="gene ID" value="SORBI_3001G217800"/>
</dbReference>
<feature type="chain" id="PRO_5008589797" description="Secreted protein" evidence="1">
    <location>
        <begin position="23"/>
        <end position="70"/>
    </location>
</feature>
<evidence type="ECO:0000313" key="3">
    <source>
        <dbReference type="Proteomes" id="UP000000768"/>
    </source>
</evidence>
<name>A0A1B6QK76_SORBI</name>
<evidence type="ECO:0008006" key="4">
    <source>
        <dbReference type="Google" id="ProtNLM"/>
    </source>
</evidence>
<dbReference type="Proteomes" id="UP000000768">
    <property type="component" value="Chromosome 1"/>
</dbReference>
<feature type="signal peptide" evidence="1">
    <location>
        <begin position="1"/>
        <end position="22"/>
    </location>
</feature>
<dbReference type="EMBL" id="CM000760">
    <property type="protein sequence ID" value="KXG38317.1"/>
    <property type="molecule type" value="Genomic_DNA"/>
</dbReference>
<protein>
    <recommendedName>
        <fullName evidence="4">Secreted protein</fullName>
    </recommendedName>
</protein>
<reference evidence="3" key="2">
    <citation type="journal article" date="2018" name="Plant J.">
        <title>The Sorghum bicolor reference genome: improved assembly, gene annotations, a transcriptome atlas, and signatures of genome organization.</title>
        <authorList>
            <person name="McCormick R.F."/>
            <person name="Truong S.K."/>
            <person name="Sreedasyam A."/>
            <person name="Jenkins J."/>
            <person name="Shu S."/>
            <person name="Sims D."/>
            <person name="Kennedy M."/>
            <person name="Amirebrahimi M."/>
            <person name="Weers B.D."/>
            <person name="McKinley B."/>
            <person name="Mattison A."/>
            <person name="Morishige D.T."/>
            <person name="Grimwood J."/>
            <person name="Schmutz J."/>
            <person name="Mullet J.E."/>
        </authorList>
    </citation>
    <scope>NUCLEOTIDE SEQUENCE [LARGE SCALE GENOMIC DNA]</scope>
    <source>
        <strain evidence="3">cv. BTx623</strain>
    </source>
</reference>
<evidence type="ECO:0000313" key="2">
    <source>
        <dbReference type="EMBL" id="KXG38317.1"/>
    </source>
</evidence>
<gene>
    <name evidence="2" type="ORF">SORBI_3001G217800</name>
</gene>
<organism evidence="2 3">
    <name type="scientific">Sorghum bicolor</name>
    <name type="common">Sorghum</name>
    <name type="synonym">Sorghum vulgare</name>
    <dbReference type="NCBI Taxonomy" id="4558"/>
    <lineage>
        <taxon>Eukaryota</taxon>
        <taxon>Viridiplantae</taxon>
        <taxon>Streptophyta</taxon>
        <taxon>Embryophyta</taxon>
        <taxon>Tracheophyta</taxon>
        <taxon>Spermatophyta</taxon>
        <taxon>Magnoliopsida</taxon>
        <taxon>Liliopsida</taxon>
        <taxon>Poales</taxon>
        <taxon>Poaceae</taxon>
        <taxon>PACMAD clade</taxon>
        <taxon>Panicoideae</taxon>
        <taxon>Andropogonodae</taxon>
        <taxon>Andropogoneae</taxon>
        <taxon>Sorghinae</taxon>
        <taxon>Sorghum</taxon>
    </lineage>
</organism>
<accession>A0A1B6QK76</accession>
<keyword evidence="1" id="KW-0732">Signal</keyword>
<sequence>MQKHHACRLLSIAAACWSSVRFAICFMRQVPCPPGLQQQSPNSQAPFHITTCTTPYTATRTRNAKNKSPT</sequence>
<dbReference type="AlphaFoldDB" id="A0A1B6QK76"/>
<keyword evidence="3" id="KW-1185">Reference proteome</keyword>
<dbReference type="InParanoid" id="A0A1B6QK76"/>
<proteinExistence type="predicted"/>
<reference evidence="2 3" key="1">
    <citation type="journal article" date="2009" name="Nature">
        <title>The Sorghum bicolor genome and the diversification of grasses.</title>
        <authorList>
            <person name="Paterson A.H."/>
            <person name="Bowers J.E."/>
            <person name="Bruggmann R."/>
            <person name="Dubchak I."/>
            <person name="Grimwood J."/>
            <person name="Gundlach H."/>
            <person name="Haberer G."/>
            <person name="Hellsten U."/>
            <person name="Mitros T."/>
            <person name="Poliakov A."/>
            <person name="Schmutz J."/>
            <person name="Spannagl M."/>
            <person name="Tang H."/>
            <person name="Wang X."/>
            <person name="Wicker T."/>
            <person name="Bharti A.K."/>
            <person name="Chapman J."/>
            <person name="Feltus F.A."/>
            <person name="Gowik U."/>
            <person name="Grigoriev I.V."/>
            <person name="Lyons E."/>
            <person name="Maher C.A."/>
            <person name="Martis M."/>
            <person name="Narechania A."/>
            <person name="Otillar R.P."/>
            <person name="Penning B.W."/>
            <person name="Salamov A.A."/>
            <person name="Wang Y."/>
            <person name="Zhang L."/>
            <person name="Carpita N.C."/>
            <person name="Freeling M."/>
            <person name="Gingle A.R."/>
            <person name="Hash C.T."/>
            <person name="Keller B."/>
            <person name="Klein P."/>
            <person name="Kresovich S."/>
            <person name="McCann M.C."/>
            <person name="Ming R."/>
            <person name="Peterson D.G."/>
            <person name="Mehboob-ur-Rahman"/>
            <person name="Ware D."/>
            <person name="Westhoff P."/>
            <person name="Mayer K.F."/>
            <person name="Messing J."/>
            <person name="Rokhsar D.S."/>
        </authorList>
    </citation>
    <scope>NUCLEOTIDE SEQUENCE [LARGE SCALE GENOMIC DNA]</scope>
    <source>
        <strain evidence="3">cv. BTx623</strain>
    </source>
</reference>